<evidence type="ECO:0000313" key="3">
    <source>
        <dbReference type="Proteomes" id="UP000237347"/>
    </source>
</evidence>
<proteinExistence type="predicted"/>
<keyword evidence="3" id="KW-1185">Reference proteome</keyword>
<evidence type="ECO:0000313" key="2">
    <source>
        <dbReference type="EMBL" id="KAK7815701.1"/>
    </source>
</evidence>
<comment type="caution">
    <text evidence="2">The sequence shown here is derived from an EMBL/GenBank/DDBJ whole genome shotgun (WGS) entry which is preliminary data.</text>
</comment>
<organism evidence="2 3">
    <name type="scientific">Quercus suber</name>
    <name type="common">Cork oak</name>
    <dbReference type="NCBI Taxonomy" id="58331"/>
    <lineage>
        <taxon>Eukaryota</taxon>
        <taxon>Viridiplantae</taxon>
        <taxon>Streptophyta</taxon>
        <taxon>Embryophyta</taxon>
        <taxon>Tracheophyta</taxon>
        <taxon>Spermatophyta</taxon>
        <taxon>Magnoliopsida</taxon>
        <taxon>eudicotyledons</taxon>
        <taxon>Gunneridae</taxon>
        <taxon>Pentapetalae</taxon>
        <taxon>rosids</taxon>
        <taxon>fabids</taxon>
        <taxon>Fagales</taxon>
        <taxon>Fagaceae</taxon>
        <taxon>Quercus</taxon>
    </lineage>
</organism>
<reference evidence="2 3" key="1">
    <citation type="journal article" date="2018" name="Sci. Data">
        <title>The draft genome sequence of cork oak.</title>
        <authorList>
            <person name="Ramos A.M."/>
            <person name="Usie A."/>
            <person name="Barbosa P."/>
            <person name="Barros P.M."/>
            <person name="Capote T."/>
            <person name="Chaves I."/>
            <person name="Simoes F."/>
            <person name="Abreu I."/>
            <person name="Carrasquinho I."/>
            <person name="Faro C."/>
            <person name="Guimaraes J.B."/>
            <person name="Mendonca D."/>
            <person name="Nobrega F."/>
            <person name="Rodrigues L."/>
            <person name="Saibo N.J.M."/>
            <person name="Varela M.C."/>
            <person name="Egas C."/>
            <person name="Matos J."/>
            <person name="Miguel C.M."/>
            <person name="Oliveira M.M."/>
            <person name="Ricardo C.P."/>
            <person name="Goncalves S."/>
        </authorList>
    </citation>
    <scope>NUCLEOTIDE SEQUENCE [LARGE SCALE GENOMIC DNA]</scope>
    <source>
        <strain evidence="3">cv. HL8</strain>
    </source>
</reference>
<evidence type="ECO:0000256" key="1">
    <source>
        <dbReference type="SAM" id="MobiDB-lite"/>
    </source>
</evidence>
<dbReference type="Proteomes" id="UP000237347">
    <property type="component" value="Unassembled WGS sequence"/>
</dbReference>
<gene>
    <name evidence="2" type="ORF">CFP56_001246</name>
</gene>
<dbReference type="EMBL" id="PKMF04000987">
    <property type="protein sequence ID" value="KAK7815701.1"/>
    <property type="molecule type" value="Genomic_DNA"/>
</dbReference>
<sequence>MYLETSKVKKQSHDRRKQSTRRSEDDHLKQPDIVKCELALEGVISREYLNHVFMLLNDEELELQELEGGPNPLRCSDRFAANGVHGWSLYKVFGRDLMFDFLFLNVVYLEELMGSILFCRVACGINLASLAEPIDDVNGDNGGELVLSVFHASEGSTEYIYSTIINPGIYVGHIFMLENKILSREAETISEPGSRFSHATVAWHEFKFLCLEATEQYSTLYWLGSARTILEKYLKPAVSLAEDQT</sequence>
<name>A0AAW0INE0_QUESU</name>
<protein>
    <submittedName>
        <fullName evidence="2">Uncharacterized protein</fullName>
    </submittedName>
</protein>
<feature type="compositionally biased region" description="Basic residues" evidence="1">
    <location>
        <begin position="8"/>
        <end position="20"/>
    </location>
</feature>
<accession>A0AAW0INE0</accession>
<feature type="region of interest" description="Disordered" evidence="1">
    <location>
        <begin position="1"/>
        <end position="27"/>
    </location>
</feature>
<dbReference type="AlphaFoldDB" id="A0AAW0INE0"/>